<dbReference type="PROSITE" id="PS50089">
    <property type="entry name" value="ZF_RING_2"/>
    <property type="match status" value="1"/>
</dbReference>
<evidence type="ECO:0000256" key="1">
    <source>
        <dbReference type="PROSITE-ProRule" id="PRU00175"/>
    </source>
</evidence>
<dbReference type="PANTHER" id="PTHR22765">
    <property type="entry name" value="RING FINGER AND PROTEASE ASSOCIATED DOMAIN-CONTAINING"/>
    <property type="match status" value="1"/>
</dbReference>
<dbReference type="SUPFAM" id="SSF57850">
    <property type="entry name" value="RING/U-box"/>
    <property type="match status" value="1"/>
</dbReference>
<reference evidence="4 5" key="1">
    <citation type="journal article" date="2021" name="Sci. Rep.">
        <title>The genome of the diatom Chaetoceros tenuissimus carries an ancient integrated fragment of an extant virus.</title>
        <authorList>
            <person name="Hongo Y."/>
            <person name="Kimura K."/>
            <person name="Takaki Y."/>
            <person name="Yoshida Y."/>
            <person name="Baba S."/>
            <person name="Kobayashi G."/>
            <person name="Nagasaki K."/>
            <person name="Hano T."/>
            <person name="Tomaru Y."/>
        </authorList>
    </citation>
    <scope>NUCLEOTIDE SEQUENCE [LARGE SCALE GENOMIC DNA]</scope>
    <source>
        <strain evidence="4 5">NIES-3715</strain>
    </source>
</reference>
<organism evidence="4 5">
    <name type="scientific">Chaetoceros tenuissimus</name>
    <dbReference type="NCBI Taxonomy" id="426638"/>
    <lineage>
        <taxon>Eukaryota</taxon>
        <taxon>Sar</taxon>
        <taxon>Stramenopiles</taxon>
        <taxon>Ochrophyta</taxon>
        <taxon>Bacillariophyta</taxon>
        <taxon>Coscinodiscophyceae</taxon>
        <taxon>Chaetocerotophycidae</taxon>
        <taxon>Chaetocerotales</taxon>
        <taxon>Chaetocerotaceae</taxon>
        <taxon>Chaetoceros</taxon>
    </lineage>
</organism>
<feature type="domain" description="RING-type" evidence="3">
    <location>
        <begin position="202"/>
        <end position="243"/>
    </location>
</feature>
<keyword evidence="1" id="KW-0479">Metal-binding</keyword>
<gene>
    <name evidence="4" type="ORF">CTEN210_13638</name>
</gene>
<dbReference type="InterPro" id="IPR013083">
    <property type="entry name" value="Znf_RING/FYVE/PHD"/>
</dbReference>
<keyword evidence="5" id="KW-1185">Reference proteome</keyword>
<dbReference type="GO" id="GO:0008270">
    <property type="term" value="F:zinc ion binding"/>
    <property type="evidence" value="ECO:0007669"/>
    <property type="project" value="UniProtKB-KW"/>
</dbReference>
<dbReference type="InterPro" id="IPR001841">
    <property type="entry name" value="Znf_RING"/>
</dbReference>
<dbReference type="Proteomes" id="UP001054902">
    <property type="component" value="Unassembled WGS sequence"/>
</dbReference>
<feature type="region of interest" description="Disordered" evidence="2">
    <location>
        <begin position="1"/>
        <end position="162"/>
    </location>
</feature>
<dbReference type="GO" id="GO:0006511">
    <property type="term" value="P:ubiquitin-dependent protein catabolic process"/>
    <property type="evidence" value="ECO:0007669"/>
    <property type="project" value="TreeGrafter"/>
</dbReference>
<evidence type="ECO:0000313" key="5">
    <source>
        <dbReference type="Proteomes" id="UP001054902"/>
    </source>
</evidence>
<dbReference type="InterPro" id="IPR051826">
    <property type="entry name" value="E3_ubiquitin-ligase_domain"/>
</dbReference>
<feature type="compositionally biased region" description="Basic and acidic residues" evidence="2">
    <location>
        <begin position="28"/>
        <end position="39"/>
    </location>
</feature>
<accession>A0AAD3D3D8</accession>
<name>A0AAD3D3D8_9STRA</name>
<evidence type="ECO:0000256" key="2">
    <source>
        <dbReference type="SAM" id="MobiDB-lite"/>
    </source>
</evidence>
<dbReference type="SMART" id="SM00184">
    <property type="entry name" value="RING"/>
    <property type="match status" value="1"/>
</dbReference>
<dbReference type="AlphaFoldDB" id="A0AAD3D3D8"/>
<feature type="compositionally biased region" description="Polar residues" evidence="2">
    <location>
        <begin position="107"/>
        <end position="148"/>
    </location>
</feature>
<dbReference type="GO" id="GO:0061630">
    <property type="term" value="F:ubiquitin protein ligase activity"/>
    <property type="evidence" value="ECO:0007669"/>
    <property type="project" value="TreeGrafter"/>
</dbReference>
<feature type="compositionally biased region" description="Acidic residues" evidence="2">
    <location>
        <begin position="53"/>
        <end position="63"/>
    </location>
</feature>
<keyword evidence="1" id="KW-0862">Zinc</keyword>
<keyword evidence="1" id="KW-0863">Zinc-finger</keyword>
<feature type="compositionally biased region" description="Polar residues" evidence="2">
    <location>
        <begin position="79"/>
        <end position="89"/>
    </location>
</feature>
<dbReference type="Pfam" id="PF13639">
    <property type="entry name" value="zf-RING_2"/>
    <property type="match status" value="1"/>
</dbReference>
<dbReference type="Gene3D" id="3.30.40.10">
    <property type="entry name" value="Zinc/RING finger domain, C3HC4 (zinc finger)"/>
    <property type="match status" value="1"/>
</dbReference>
<evidence type="ECO:0000259" key="3">
    <source>
        <dbReference type="PROSITE" id="PS50089"/>
    </source>
</evidence>
<dbReference type="EMBL" id="BLLK01000057">
    <property type="protein sequence ID" value="GFH57162.1"/>
    <property type="molecule type" value="Genomic_DNA"/>
</dbReference>
<comment type="caution">
    <text evidence="4">The sequence shown here is derived from an EMBL/GenBank/DDBJ whole genome shotgun (WGS) entry which is preliminary data.</text>
</comment>
<dbReference type="PANTHER" id="PTHR22765:SF434">
    <property type="entry name" value="GB|AAD18119.1-RELATED"/>
    <property type="match status" value="1"/>
</dbReference>
<evidence type="ECO:0000313" key="4">
    <source>
        <dbReference type="EMBL" id="GFH57162.1"/>
    </source>
</evidence>
<feature type="compositionally biased region" description="Basic and acidic residues" evidence="2">
    <location>
        <begin position="64"/>
        <end position="78"/>
    </location>
</feature>
<sequence length="250" mass="28946">MGNTASSSDAMSGRHTNFNEREEEEDDDRKPAARQDMQESGRTYEQAIIVDDSSQEGEEEEDDDRKPAARRDMHESGRTNEQATTTIDDSSMEGDETPESPPRQRPRYSNHSMITRSQSRCTNPNSNVLMDPISSSSIRLTIRNQAHTASRRRSDSSRSRTRRLRRNRFDTNRSTDPLIIRSLVSYTIKDVEKEVPKDRRKCCICLDEFMNGQKRKKLQCQHAFHKECIDEWLKRSTQCPHCRFDVQGSV</sequence>
<feature type="compositionally biased region" description="Polar residues" evidence="2">
    <location>
        <begin position="1"/>
        <end position="16"/>
    </location>
</feature>
<proteinExistence type="predicted"/>
<protein>
    <recommendedName>
        <fullName evidence="3">RING-type domain-containing protein</fullName>
    </recommendedName>
</protein>